<dbReference type="RefSeq" id="WP_347925200.1">
    <property type="nucleotide sequence ID" value="NZ_CP157199.1"/>
</dbReference>
<evidence type="ECO:0008006" key="3">
    <source>
        <dbReference type="Google" id="ProtNLM"/>
    </source>
</evidence>
<sequence length="325" mass="35959">MKKYISLLTFTLFLLTQTTSKAQEGTNIPFNKGTLKICSSKNFIIKGYDGNEVIIKSLHSTKNEYHKLSSLTYTSSNPKVSNIASTSSNLKISKANTIYPSNIKVTKAQSLDSIYVSYFPSIIDLERSKGLKKLGKKAAAQESGIYLLIEQKGDELYIKDDANNLLMTKEKYEITIPNSVDLNWNASECDKNSLLFYGSNPSEIKNFMGEIEISSALSDLNLLDVSGPVSITTLGGNVNIKFDKITPSNLYSIYSNNGFIDITLPKSANILVDATAAEILSDLDFNILSEENKNPNQQQMNLKLGTGKVKMKLNADLGNIYLRKQ</sequence>
<keyword evidence="1" id="KW-0732">Signal</keyword>
<name>A0AAU7BVB9_9FLAO</name>
<accession>A0AAU7BVB9</accession>
<gene>
    <name evidence="2" type="ORF">ABGB03_04520</name>
</gene>
<proteinExistence type="predicted"/>
<protein>
    <recommendedName>
        <fullName evidence="3">Adhesin domain-containing protein</fullName>
    </recommendedName>
</protein>
<organism evidence="2">
    <name type="scientific">Pontimicrobium sp. SW4</name>
    <dbReference type="NCBI Taxonomy" id="3153519"/>
    <lineage>
        <taxon>Bacteria</taxon>
        <taxon>Pseudomonadati</taxon>
        <taxon>Bacteroidota</taxon>
        <taxon>Flavobacteriia</taxon>
        <taxon>Flavobacteriales</taxon>
        <taxon>Flavobacteriaceae</taxon>
        <taxon>Pontimicrobium</taxon>
    </lineage>
</organism>
<dbReference type="EMBL" id="CP157199">
    <property type="protein sequence ID" value="XBG62166.1"/>
    <property type="molecule type" value="Genomic_DNA"/>
</dbReference>
<reference evidence="2" key="1">
    <citation type="submission" date="2024-05" db="EMBL/GenBank/DDBJ databases">
        <title>Pontimicrobium maritimus sp. nov., isolated form sea water.</title>
        <authorList>
            <person name="Muhammad N."/>
            <person name="Vuong T.Q."/>
            <person name="Han H.L."/>
            <person name="Kim S.-G."/>
        </authorList>
    </citation>
    <scope>NUCLEOTIDE SEQUENCE</scope>
    <source>
        <strain evidence="2">SW4</strain>
    </source>
</reference>
<evidence type="ECO:0000256" key="1">
    <source>
        <dbReference type="SAM" id="SignalP"/>
    </source>
</evidence>
<evidence type="ECO:0000313" key="2">
    <source>
        <dbReference type="EMBL" id="XBG62166.1"/>
    </source>
</evidence>
<feature type="chain" id="PRO_5043593664" description="Adhesin domain-containing protein" evidence="1">
    <location>
        <begin position="23"/>
        <end position="325"/>
    </location>
</feature>
<dbReference type="AlphaFoldDB" id="A0AAU7BVB9"/>
<feature type="signal peptide" evidence="1">
    <location>
        <begin position="1"/>
        <end position="22"/>
    </location>
</feature>